<evidence type="ECO:0000256" key="1">
    <source>
        <dbReference type="ARBA" id="ARBA00001096"/>
    </source>
</evidence>
<gene>
    <name evidence="6" type="ORF">JIN81_13225</name>
</gene>
<sequence length="251" mass="26676">MALHGAHVMEWQPSSAPNPVLYLSPAAVLQEGKAIRGGIPICWPWFNARPGGQPGPSHGVARSQFWDLVSVTEDADGVTFVMSLVHESLKATATLALGDKLTVSLESENLGEESVKLSGALHTYLKIDEITMITVGGLAGREYLDTVGTPTRRTQDGPVVFEGELDRIFDHSGMIRVDDPGLDRVLQIEKEGSPSTVVWNPWAEKAAGLADLPDDAFKGFACVEAAIANEAAVELPPGATHRLGTTVSVAS</sequence>
<dbReference type="EMBL" id="JAENII010000010">
    <property type="protein sequence ID" value="MBK1827986.1"/>
    <property type="molecule type" value="Genomic_DNA"/>
</dbReference>
<dbReference type="EC" id="5.1.3.15" evidence="3"/>
<evidence type="ECO:0000256" key="3">
    <source>
        <dbReference type="ARBA" id="ARBA00012083"/>
    </source>
</evidence>
<dbReference type="InterPro" id="IPR014718">
    <property type="entry name" value="GH-type_carb-bd"/>
</dbReference>
<evidence type="ECO:0000313" key="7">
    <source>
        <dbReference type="Proteomes" id="UP000658278"/>
    </source>
</evidence>
<evidence type="ECO:0000313" key="6">
    <source>
        <dbReference type="EMBL" id="MBK1827986.1"/>
    </source>
</evidence>
<dbReference type="InterPro" id="IPR008183">
    <property type="entry name" value="Aldose_1/G6P_1-epimerase"/>
</dbReference>
<feature type="active site" evidence="5">
    <location>
        <position position="122"/>
    </location>
</feature>
<comment type="caution">
    <text evidence="6">The sequence shown here is derived from an EMBL/GenBank/DDBJ whole genome shotgun (WGS) entry which is preliminary data.</text>
</comment>
<evidence type="ECO:0000256" key="4">
    <source>
        <dbReference type="ARBA" id="ARBA00023235"/>
    </source>
</evidence>
<dbReference type="GO" id="GO:0030246">
    <property type="term" value="F:carbohydrate binding"/>
    <property type="evidence" value="ECO:0007669"/>
    <property type="project" value="InterPro"/>
</dbReference>
<keyword evidence="7" id="KW-1185">Reference proteome</keyword>
<dbReference type="SUPFAM" id="SSF74650">
    <property type="entry name" value="Galactose mutarotase-like"/>
    <property type="match status" value="1"/>
</dbReference>
<dbReference type="GO" id="GO:0047938">
    <property type="term" value="F:glucose-6-phosphate 1-epimerase activity"/>
    <property type="evidence" value="ECO:0007669"/>
    <property type="project" value="UniProtKB-EC"/>
</dbReference>
<dbReference type="PANTHER" id="PTHR11122:SF13">
    <property type="entry name" value="GLUCOSE-6-PHOSPHATE 1-EPIMERASE"/>
    <property type="match status" value="1"/>
</dbReference>
<comment type="similarity">
    <text evidence="2">Belongs to the glucose-6-phosphate 1-epimerase family.</text>
</comment>
<organism evidence="6 7">
    <name type="scientific">Haloferula rosea</name>
    <dbReference type="NCBI Taxonomy" id="490093"/>
    <lineage>
        <taxon>Bacteria</taxon>
        <taxon>Pseudomonadati</taxon>
        <taxon>Verrucomicrobiota</taxon>
        <taxon>Verrucomicrobiia</taxon>
        <taxon>Verrucomicrobiales</taxon>
        <taxon>Verrucomicrobiaceae</taxon>
        <taxon>Haloferula</taxon>
    </lineage>
</organism>
<comment type="catalytic activity">
    <reaction evidence="1">
        <text>alpha-D-glucose 6-phosphate = beta-D-glucose 6-phosphate</text>
        <dbReference type="Rhea" id="RHEA:16249"/>
        <dbReference type="ChEBI" id="CHEBI:58225"/>
        <dbReference type="ChEBI" id="CHEBI:58247"/>
        <dbReference type="EC" id="5.1.3.15"/>
    </reaction>
</comment>
<evidence type="ECO:0000256" key="5">
    <source>
        <dbReference type="PIRSR" id="PIRSR016020-1"/>
    </source>
</evidence>
<evidence type="ECO:0000256" key="2">
    <source>
        <dbReference type="ARBA" id="ARBA00005866"/>
    </source>
</evidence>
<protein>
    <recommendedName>
        <fullName evidence="3">glucose-6-phosphate 1-epimerase</fullName>
        <ecNumber evidence="3">5.1.3.15</ecNumber>
    </recommendedName>
</protein>
<dbReference type="Gene3D" id="2.70.98.10">
    <property type="match status" value="1"/>
</dbReference>
<dbReference type="Pfam" id="PF01263">
    <property type="entry name" value="Aldose_epim"/>
    <property type="match status" value="1"/>
</dbReference>
<dbReference type="PANTHER" id="PTHR11122">
    <property type="entry name" value="APOSPORY-ASSOCIATED PROTEIN C-RELATED"/>
    <property type="match status" value="1"/>
</dbReference>
<dbReference type="CDD" id="cd09020">
    <property type="entry name" value="D-hex-6-P-epi_like"/>
    <property type="match status" value="1"/>
</dbReference>
<feature type="active site" evidence="5">
    <location>
        <position position="224"/>
    </location>
</feature>
<dbReference type="AlphaFoldDB" id="A0A934VGE5"/>
<dbReference type="InterPro" id="IPR011013">
    <property type="entry name" value="Gal_mutarotase_sf_dom"/>
</dbReference>
<dbReference type="GO" id="GO:0005975">
    <property type="term" value="P:carbohydrate metabolic process"/>
    <property type="evidence" value="ECO:0007669"/>
    <property type="project" value="InterPro"/>
</dbReference>
<proteinExistence type="inferred from homology"/>
<dbReference type="PIRSF" id="PIRSF016020">
    <property type="entry name" value="PHexose_mutarotase"/>
    <property type="match status" value="1"/>
</dbReference>
<accession>A0A934VGE5</accession>
<dbReference type="Proteomes" id="UP000658278">
    <property type="component" value="Unassembled WGS sequence"/>
</dbReference>
<reference evidence="6" key="1">
    <citation type="submission" date="2021-01" db="EMBL/GenBank/DDBJ databases">
        <title>Modified the classification status of verrucomicrobia.</title>
        <authorList>
            <person name="Feng X."/>
        </authorList>
    </citation>
    <scope>NUCLEOTIDE SEQUENCE</scope>
    <source>
        <strain evidence="6">KCTC 22201</strain>
    </source>
</reference>
<keyword evidence="4" id="KW-0413">Isomerase</keyword>
<dbReference type="InterPro" id="IPR025532">
    <property type="entry name" value="G6P_1-epimerase"/>
</dbReference>
<name>A0A934VGE5_9BACT</name>